<keyword evidence="1" id="KW-0175">Coiled coil</keyword>
<keyword evidence="4" id="KW-1185">Reference proteome</keyword>
<evidence type="ECO:0000256" key="1">
    <source>
        <dbReference type="SAM" id="Coils"/>
    </source>
</evidence>
<dbReference type="AlphaFoldDB" id="A0AAN7MLQ8"/>
<proteinExistence type="predicted"/>
<evidence type="ECO:0000256" key="2">
    <source>
        <dbReference type="SAM" id="MobiDB-lite"/>
    </source>
</evidence>
<name>A0AAN7MLQ8_TRANT</name>
<evidence type="ECO:0000313" key="4">
    <source>
        <dbReference type="Proteomes" id="UP001346149"/>
    </source>
</evidence>
<organism evidence="3 4">
    <name type="scientific">Trapa natans</name>
    <name type="common">Water chestnut</name>
    <dbReference type="NCBI Taxonomy" id="22666"/>
    <lineage>
        <taxon>Eukaryota</taxon>
        <taxon>Viridiplantae</taxon>
        <taxon>Streptophyta</taxon>
        <taxon>Embryophyta</taxon>
        <taxon>Tracheophyta</taxon>
        <taxon>Spermatophyta</taxon>
        <taxon>Magnoliopsida</taxon>
        <taxon>eudicotyledons</taxon>
        <taxon>Gunneridae</taxon>
        <taxon>Pentapetalae</taxon>
        <taxon>rosids</taxon>
        <taxon>malvids</taxon>
        <taxon>Myrtales</taxon>
        <taxon>Lythraceae</taxon>
        <taxon>Trapa</taxon>
    </lineage>
</organism>
<dbReference type="EMBL" id="JAXQNO010000005">
    <property type="protein sequence ID" value="KAK4798025.1"/>
    <property type="molecule type" value="Genomic_DNA"/>
</dbReference>
<accession>A0AAN7MLQ8</accession>
<dbReference type="PANTHER" id="PTHR36380">
    <property type="entry name" value="BNAA03G58330D PROTEIN"/>
    <property type="match status" value="1"/>
</dbReference>
<gene>
    <name evidence="3" type="ORF">SAY86_030351</name>
</gene>
<evidence type="ECO:0000313" key="3">
    <source>
        <dbReference type="EMBL" id="KAK4798025.1"/>
    </source>
</evidence>
<comment type="caution">
    <text evidence="3">The sequence shown here is derived from an EMBL/GenBank/DDBJ whole genome shotgun (WGS) entry which is preliminary data.</text>
</comment>
<dbReference type="InterPro" id="IPR038777">
    <property type="entry name" value="At4g18490-like"/>
</dbReference>
<reference evidence="3 4" key="1">
    <citation type="journal article" date="2023" name="Hortic Res">
        <title>Pangenome of water caltrop reveals structural variations and asymmetric subgenome divergence after allopolyploidization.</title>
        <authorList>
            <person name="Zhang X."/>
            <person name="Chen Y."/>
            <person name="Wang L."/>
            <person name="Yuan Y."/>
            <person name="Fang M."/>
            <person name="Shi L."/>
            <person name="Lu R."/>
            <person name="Comes H.P."/>
            <person name="Ma Y."/>
            <person name="Chen Y."/>
            <person name="Huang G."/>
            <person name="Zhou Y."/>
            <person name="Zheng Z."/>
            <person name="Qiu Y."/>
        </authorList>
    </citation>
    <scope>NUCLEOTIDE SEQUENCE [LARGE SCALE GENOMIC DNA]</scope>
    <source>
        <strain evidence="3">F231</strain>
    </source>
</reference>
<protein>
    <submittedName>
        <fullName evidence="3">Uncharacterized protein</fullName>
    </submittedName>
</protein>
<feature type="compositionally biased region" description="Basic and acidic residues" evidence="2">
    <location>
        <begin position="138"/>
        <end position="149"/>
    </location>
</feature>
<dbReference type="Proteomes" id="UP001346149">
    <property type="component" value="Unassembled WGS sequence"/>
</dbReference>
<feature type="region of interest" description="Disordered" evidence="2">
    <location>
        <begin position="133"/>
        <end position="160"/>
    </location>
</feature>
<sequence>MAEQEKKNTSVEPKLKKDLLDEDIGKEFLSSWKSMSMTEYDGIDFSFGASGKIKKNAFNFDKLDMDFNLDGDFNKLSSFKVDMPEIDFSCSPKKSAKPKDGNADELEKRNGRCKKETLSFSFDFNEMEDFNFDSSLTKGEKPPEKDSVTREIASGKVDDQDTKVHMSKDFTSCDEVEMITATKTLEASEIHNSETGPSVFVSMKTNLLEPANFGDKALENEEGDCLGMEMSEDPQESDQPGCLIIQSAQTGKHAHDEDVRDLEGNSKVLREVCSSGTTMDANIGREQTICNDMVGEDLSYSKSLHLVHQQASHTTKSLIDASHMDLLGIGTLRDSMDCSEQGQNQLDTEDARTVNNLKQTQSKAKFDRWDTTLVKVDLNTLNRDAAGNQISSIKSKESGHVCSKFFKTLANNVNQLNKEPRLVQIGSKRVSGINTTPAEEKIISTCRDGGQKSKAVNDSDAIPRDHTKDTIVAEASKIDNDTSRTMSLSSLNSKGISKTLGVQSFVAAEHTGSSTEALGNSRIVRLSDNKLCSINARAARNMSNFSILRDPGSAVKQLSSRTLAGVPMTKDSEQSTGIKEDYGKVTLHPGDSSEKEKKLMQTPLKRKSYETSNASAVSCSPLKRLSELPVESRSFKESAHNLLISSRHIREACCEKSEDVKSRNVLAEASPSQVEVSTLKNIVDYKITASVDNDENLGKADAYAKELEDLCSMLKKKQDEAKELLVQAIVNNNHLLMLNHPIFERKIRTVQKFASRLLAKAAGEQPDRGKSI</sequence>
<feature type="coiled-coil region" evidence="1">
    <location>
        <begin position="700"/>
        <end position="727"/>
    </location>
</feature>
<dbReference type="PANTHER" id="PTHR36380:SF1">
    <property type="entry name" value="OS01G0755100 PROTEIN"/>
    <property type="match status" value="1"/>
</dbReference>